<gene>
    <name evidence="1" type="ORF">ASPFODRAFT_35915</name>
</gene>
<dbReference type="EMBL" id="KV878246">
    <property type="protein sequence ID" value="OJZ83388.1"/>
    <property type="molecule type" value="Genomic_DNA"/>
</dbReference>
<accession>A0A1M3T9G2</accession>
<dbReference type="AlphaFoldDB" id="A0A1M3T9G2"/>
<evidence type="ECO:0000313" key="1">
    <source>
        <dbReference type="EMBL" id="OJZ83388.1"/>
    </source>
</evidence>
<protein>
    <submittedName>
        <fullName evidence="1">Uncharacterized protein</fullName>
    </submittedName>
</protein>
<evidence type="ECO:0000313" key="2">
    <source>
        <dbReference type="Proteomes" id="UP000184063"/>
    </source>
</evidence>
<organism evidence="1 2">
    <name type="scientific">Aspergillus luchuensis (strain CBS 106.47)</name>
    <dbReference type="NCBI Taxonomy" id="1137211"/>
    <lineage>
        <taxon>Eukaryota</taxon>
        <taxon>Fungi</taxon>
        <taxon>Dikarya</taxon>
        <taxon>Ascomycota</taxon>
        <taxon>Pezizomycotina</taxon>
        <taxon>Eurotiomycetes</taxon>
        <taxon>Eurotiomycetidae</taxon>
        <taxon>Eurotiales</taxon>
        <taxon>Aspergillaceae</taxon>
        <taxon>Aspergillus</taxon>
        <taxon>Aspergillus subgen. Circumdati</taxon>
    </lineage>
</organism>
<reference evidence="2" key="1">
    <citation type="journal article" date="2017" name="Genome Biol.">
        <title>Comparative genomics reveals high biological diversity and specific adaptations in the industrially and medically important fungal genus Aspergillus.</title>
        <authorList>
            <person name="de Vries R.P."/>
            <person name="Riley R."/>
            <person name="Wiebenga A."/>
            <person name="Aguilar-Osorio G."/>
            <person name="Amillis S."/>
            <person name="Uchima C.A."/>
            <person name="Anderluh G."/>
            <person name="Asadollahi M."/>
            <person name="Askin M."/>
            <person name="Barry K."/>
            <person name="Battaglia E."/>
            <person name="Bayram O."/>
            <person name="Benocci T."/>
            <person name="Braus-Stromeyer S.A."/>
            <person name="Caldana C."/>
            <person name="Canovas D."/>
            <person name="Cerqueira G.C."/>
            <person name="Chen F."/>
            <person name="Chen W."/>
            <person name="Choi C."/>
            <person name="Clum A."/>
            <person name="Dos Santos R.A."/>
            <person name="Damasio A.R."/>
            <person name="Diallinas G."/>
            <person name="Emri T."/>
            <person name="Fekete E."/>
            <person name="Flipphi M."/>
            <person name="Freyberg S."/>
            <person name="Gallo A."/>
            <person name="Gournas C."/>
            <person name="Habgood R."/>
            <person name="Hainaut M."/>
            <person name="Harispe M.L."/>
            <person name="Henrissat B."/>
            <person name="Hilden K.S."/>
            <person name="Hope R."/>
            <person name="Hossain A."/>
            <person name="Karabika E."/>
            <person name="Karaffa L."/>
            <person name="Karanyi Z."/>
            <person name="Krasevec N."/>
            <person name="Kuo A."/>
            <person name="Kusch H."/>
            <person name="LaButti K."/>
            <person name="Lagendijk E.L."/>
            <person name="Lapidus A."/>
            <person name="Levasseur A."/>
            <person name="Lindquist E."/>
            <person name="Lipzen A."/>
            <person name="Logrieco A.F."/>
            <person name="MacCabe A."/>
            <person name="Maekelae M.R."/>
            <person name="Malavazi I."/>
            <person name="Melin P."/>
            <person name="Meyer V."/>
            <person name="Mielnichuk N."/>
            <person name="Miskei M."/>
            <person name="Molnar A.P."/>
            <person name="Mule G."/>
            <person name="Ngan C.Y."/>
            <person name="Orejas M."/>
            <person name="Orosz E."/>
            <person name="Ouedraogo J.P."/>
            <person name="Overkamp K.M."/>
            <person name="Park H.-S."/>
            <person name="Perrone G."/>
            <person name="Piumi F."/>
            <person name="Punt P.J."/>
            <person name="Ram A.F."/>
            <person name="Ramon A."/>
            <person name="Rauscher S."/>
            <person name="Record E."/>
            <person name="Riano-Pachon D.M."/>
            <person name="Robert V."/>
            <person name="Roehrig J."/>
            <person name="Ruller R."/>
            <person name="Salamov A."/>
            <person name="Salih N.S."/>
            <person name="Samson R.A."/>
            <person name="Sandor E."/>
            <person name="Sanguinetti M."/>
            <person name="Schuetze T."/>
            <person name="Sepcic K."/>
            <person name="Shelest E."/>
            <person name="Sherlock G."/>
            <person name="Sophianopoulou V."/>
            <person name="Squina F.M."/>
            <person name="Sun H."/>
            <person name="Susca A."/>
            <person name="Todd R.B."/>
            <person name="Tsang A."/>
            <person name="Unkles S.E."/>
            <person name="van de Wiele N."/>
            <person name="van Rossen-Uffink D."/>
            <person name="Oliveira J.V."/>
            <person name="Vesth T.C."/>
            <person name="Visser J."/>
            <person name="Yu J.-H."/>
            <person name="Zhou M."/>
            <person name="Andersen M.R."/>
            <person name="Archer D.B."/>
            <person name="Baker S.E."/>
            <person name="Benoit I."/>
            <person name="Brakhage A.A."/>
            <person name="Braus G.H."/>
            <person name="Fischer R."/>
            <person name="Frisvad J.C."/>
            <person name="Goldman G.H."/>
            <person name="Houbraken J."/>
            <person name="Oakley B."/>
            <person name="Pocsi I."/>
            <person name="Scazzocchio C."/>
            <person name="Seiboth B."/>
            <person name="vanKuyk P.A."/>
            <person name="Wortman J."/>
            <person name="Dyer P.S."/>
            <person name="Grigoriev I.V."/>
        </authorList>
    </citation>
    <scope>NUCLEOTIDE SEQUENCE [LARGE SCALE GENOMIC DNA]</scope>
    <source>
        <strain evidence="2">CBS 106.47</strain>
    </source>
</reference>
<dbReference type="Proteomes" id="UP000184063">
    <property type="component" value="Unassembled WGS sequence"/>
</dbReference>
<sequence length="127" mass="13886">MTEKQIDHLAGLTSRWALLPSILSPPLPFALPACGGLLHAMLHATCYILGTCYESIVDPKEVRDTDVMGWPPGKRKSNVWNPRRSLELRPGVVVSTAPARGEIQGQKDEAANQVIRHSSDTLTMGDE</sequence>
<proteinExistence type="predicted"/>
<dbReference type="VEuPathDB" id="FungiDB:ASPFODRAFT_35915"/>
<name>A0A1M3T9G2_ASPLC</name>